<evidence type="ECO:0000313" key="1">
    <source>
        <dbReference type="EMBL" id="SDG30822.1"/>
    </source>
</evidence>
<dbReference type="SUPFAM" id="SSF50494">
    <property type="entry name" value="Trypsin-like serine proteases"/>
    <property type="match status" value="1"/>
</dbReference>
<sequence length="1475" mass="169770">MKYNEVLKEVTVRVTARDENSGSGIIYKPDGSDLLYIFTAKHCLCGEDFDIEPKRKHIKIDKIKVAEKGSSYKLRKADRIVTDDQSDIAALVVSGEHFPGFSQIPSIELASLDQDGSELWFKGYPSLTRGERQKTGTATLRTMDADEVNFEAEPGGEFLKYYAKNKVPHLSRGFSGSGICGRVGQVPYLQGIVSEFDKSIGFKCVALGNFLKAKLPDLALMDISIELHLSNSTLKENLRKVLDQLKPRYQELNFNVPIQEYFHQFEAAAEYRQEVIERVSEFSDGLEGFFETRFRRTKEIFEKFGSMDYTNSKQESKTFEAAYEELVHLLPAIPPVFIFLQDDFDNTEEWRIARDLVNESFRLLNDFFEALRTKVNEYASSKRVKTQEMNAMREFITSFDDLLTDIADFQQFWVDQRFVGKKYMLVRGKAGNGKSQLLGFAANERMANQSPSILVLGQSLNGEQGIWDQIRTHCCPQIPSEKAFLDILDRKAQLSGKPFIVFIDAINEGRGIRLWNQGFYEFTETLEQYKHIRVVLSFRNSYENALFKNVGYDESAVIEHHGFKGMEKEAVKFFFKEANLPVPVLPYYSEQFGNPLFLNLFTRLYRKRRNRAELHSWVGTLTVYRHFFDHINDQLGAESRYGYDADKLDMVGLSIRKFVKKQLKRRLLYLRYDTAFKLVEKAVGPFIAKKGFLAALISEGLFYENRYIIDQTSDELGVDFAYQKLGEYIKVDFLIRSLSWEDLQSEVGKDKVLHFLADDPEFSESNAGLTEALTIMIPHRFGKEIFELSDDLIENDFVVRAFVSALRDRSSSTITSNTQRYLDQVLSSDRHLDFDLWTELLNLSFQPANALNTEYIHTYLMGQSLAQRDAGWTIFIQDSYQEGYEYSAVAAMIKWALSYKENGITDQNAIKDLGKTIFWFFGSTDLQLRDHATKAAVFLFTENIAALKLAMIDFESVNDPYIAQRIYAVAFGAAVRNNRASAIGDLVQYVHRTIFLQPEVKQDALLRDYARLLVEFGLHLSLDIERPEKARPPYNSPALPAAPTDQDIEGYPERLGYNGENGYGGIHQILSSMVTEHSSRGHMYGDFGRYTFGYAVKHWKRYKDSSLSNLAIQIIVDDLGYNRQLSDLDKRGRYTGRSRPKVERIGKKYQWIAFHRILAQLADHSDYYDGPSHYSKKGKFSGAWEPNIRDIDPTTALWTEREKPDSQWWSKYNYELPEQPIDEWLKDENDLPNLQSLIDVVDDNGDSWVKLEGYQSWKTSGRELWYQMRSYIVRKANKKMIIQWLRKQNLMGRWMPESQSNTELYLREYFWSPALKDFEDSYHGGELWRDLTGRLGGKSRGKVAVAALRYHWERGAENQGQESFSLLLPNQLLYDVLNLKQSEQDGCFQDVAGKIIAFDPSALYDTPSCLLIRKRELIDALEKAGLAIFWTGLGEKLNVGEYNSEEPELFKRMEISDILSLDNTEFVGSTKIVVA</sequence>
<dbReference type="OrthoDB" id="9757917at2"/>
<protein>
    <submittedName>
        <fullName evidence="1">Uncharacterized protein</fullName>
    </submittedName>
</protein>
<accession>A0A1G7T6X1</accession>
<proteinExistence type="predicted"/>
<organism evidence="1 2">
    <name type="scientific">Dyadobacter soli</name>
    <dbReference type="NCBI Taxonomy" id="659014"/>
    <lineage>
        <taxon>Bacteria</taxon>
        <taxon>Pseudomonadati</taxon>
        <taxon>Bacteroidota</taxon>
        <taxon>Cytophagia</taxon>
        <taxon>Cytophagales</taxon>
        <taxon>Spirosomataceae</taxon>
        <taxon>Dyadobacter</taxon>
    </lineage>
</organism>
<name>A0A1G7T6X1_9BACT</name>
<dbReference type="InterPro" id="IPR043504">
    <property type="entry name" value="Peptidase_S1_PA_chymotrypsin"/>
</dbReference>
<dbReference type="EMBL" id="FNAN01000017">
    <property type="protein sequence ID" value="SDG30822.1"/>
    <property type="molecule type" value="Genomic_DNA"/>
</dbReference>
<keyword evidence="2" id="KW-1185">Reference proteome</keyword>
<dbReference type="InterPro" id="IPR009003">
    <property type="entry name" value="Peptidase_S1_PA"/>
</dbReference>
<dbReference type="Gene3D" id="2.40.10.10">
    <property type="entry name" value="Trypsin-like serine proteases"/>
    <property type="match status" value="1"/>
</dbReference>
<reference evidence="2" key="1">
    <citation type="submission" date="2016-10" db="EMBL/GenBank/DDBJ databases">
        <authorList>
            <person name="Varghese N."/>
            <person name="Submissions S."/>
        </authorList>
    </citation>
    <scope>NUCLEOTIDE SEQUENCE [LARGE SCALE GENOMIC DNA]</scope>
    <source>
        <strain evidence="2">DSM 25329</strain>
    </source>
</reference>
<dbReference type="RefSeq" id="WP_090155920.1">
    <property type="nucleotide sequence ID" value="NZ_FNAN01000017.1"/>
</dbReference>
<gene>
    <name evidence="1" type="ORF">SAMN04487996_117107</name>
</gene>
<dbReference type="STRING" id="659014.SAMN04487996_117107"/>
<evidence type="ECO:0000313" key="2">
    <source>
        <dbReference type="Proteomes" id="UP000198748"/>
    </source>
</evidence>
<dbReference type="Proteomes" id="UP000198748">
    <property type="component" value="Unassembled WGS sequence"/>
</dbReference>